<gene>
    <name evidence="2" type="ORF">LPB301_02525</name>
</gene>
<dbReference type="SUPFAM" id="SSF52540">
    <property type="entry name" value="P-loop containing nucleoside triphosphate hydrolases"/>
    <property type="match status" value="1"/>
</dbReference>
<dbReference type="Gene3D" id="3.40.50.300">
    <property type="entry name" value="P-loop containing nucleotide triphosphate hydrolases"/>
    <property type="match status" value="1"/>
</dbReference>
<dbReference type="STRING" id="996801.BW723_06965"/>
<evidence type="ECO:0000313" key="2">
    <source>
        <dbReference type="EMBL" id="OBY67231.1"/>
    </source>
</evidence>
<sequence>MSKLLSNLPIEDLTPENDYIGIIEKGTLLKSFFLNNKHEYSKIKIFSIYGDWGSGKSTLMKYLQKELKGSFNTFFFESWEFESDNNLALSLLEFLVSKTDSKTDKLLKNGKNLLDGFSKAVTLKTPIANLNMSEVDKNINKESFLERKEQFKTDFRAWEDKITTKPKSPDYNIVFIDDLDRCEPENILNLLSAMKLFFTYGKKTVFLCGIDKKAIREAVKTKYGDVVKANEYLEKIFDISFSMPNTYSVYKLIKRCFPNKTEIKNNTLADYINKFFSEINFRNPRRVKKILNKYLIIERLKENSDLDYKLPNIIFNEKGTLFETYLTLYLLILKEFEPENFELLFNLSAKRVNYGLALKNSISDDSRYKNAYSTLEIYTKDEFLNAQFNKFMIKNNYNMLTIFSTFFTPTKVDNLQLAVFSNSNDFVKSFGLSKKSYEYYFSLFIFNNWKSIFEDLSNAEYSLSYYKKMISNLI</sequence>
<keyword evidence="3" id="KW-1185">Reference proteome</keyword>
<feature type="domain" description="KAP NTPase" evidence="1">
    <location>
        <begin position="40"/>
        <end position="300"/>
    </location>
</feature>
<protein>
    <recommendedName>
        <fullName evidence="1">KAP NTPase domain-containing protein</fullName>
    </recommendedName>
</protein>
<dbReference type="AlphaFoldDB" id="A0A1B8U5U0"/>
<name>A0A1B8U5U0_9FLAO</name>
<comment type="caution">
    <text evidence="2">The sequence shown here is derived from an EMBL/GenBank/DDBJ whole genome shotgun (WGS) entry which is preliminary data.</text>
</comment>
<proteinExistence type="predicted"/>
<accession>A0A1B8U5U0</accession>
<dbReference type="RefSeq" id="WP_068356983.1">
    <property type="nucleotide sequence ID" value="NZ_CP019337.1"/>
</dbReference>
<dbReference type="Proteomes" id="UP000092612">
    <property type="component" value="Unassembled WGS sequence"/>
</dbReference>
<organism evidence="2 3">
    <name type="scientific">Polaribacter reichenbachii</name>
    <dbReference type="NCBI Taxonomy" id="996801"/>
    <lineage>
        <taxon>Bacteria</taxon>
        <taxon>Pseudomonadati</taxon>
        <taxon>Bacteroidota</taxon>
        <taxon>Flavobacteriia</taxon>
        <taxon>Flavobacteriales</taxon>
        <taxon>Flavobacteriaceae</taxon>
    </lineage>
</organism>
<dbReference type="OrthoDB" id="88903at2"/>
<reference evidence="3" key="1">
    <citation type="submission" date="2016-02" db="EMBL/GenBank/DDBJ databases">
        <title>Paenibacillus sp. LPB0068, isolated from Crassostrea gigas.</title>
        <authorList>
            <person name="Shin S.-K."/>
            <person name="Yi H."/>
        </authorList>
    </citation>
    <scope>NUCLEOTIDE SEQUENCE [LARGE SCALE GENOMIC DNA]</scope>
    <source>
        <strain evidence="3">KCTC 23969</strain>
    </source>
</reference>
<dbReference type="KEGG" id="prn:BW723_06965"/>
<evidence type="ECO:0000259" key="1">
    <source>
        <dbReference type="Pfam" id="PF07693"/>
    </source>
</evidence>
<dbReference type="InterPro" id="IPR052754">
    <property type="entry name" value="NTPase_KAP_P-loop"/>
</dbReference>
<evidence type="ECO:0000313" key="3">
    <source>
        <dbReference type="Proteomes" id="UP000092612"/>
    </source>
</evidence>
<dbReference type="InterPro" id="IPR011646">
    <property type="entry name" value="KAP_P-loop"/>
</dbReference>
<dbReference type="Pfam" id="PF07693">
    <property type="entry name" value="KAP_NTPase"/>
    <property type="match status" value="1"/>
</dbReference>
<dbReference type="PANTHER" id="PTHR22674">
    <property type="entry name" value="NTPASE, KAP FAMILY P-LOOP DOMAIN-CONTAINING 1"/>
    <property type="match status" value="1"/>
</dbReference>
<dbReference type="EMBL" id="LSFL01000005">
    <property type="protein sequence ID" value="OBY67231.1"/>
    <property type="molecule type" value="Genomic_DNA"/>
</dbReference>
<dbReference type="InterPro" id="IPR027417">
    <property type="entry name" value="P-loop_NTPase"/>
</dbReference>
<dbReference type="PANTHER" id="PTHR22674:SF6">
    <property type="entry name" value="NTPASE KAP FAMILY P-LOOP DOMAIN-CONTAINING PROTEIN 1"/>
    <property type="match status" value="1"/>
</dbReference>